<evidence type="ECO:0000256" key="1">
    <source>
        <dbReference type="SAM" id="SignalP"/>
    </source>
</evidence>
<accession>A0A8T0PSZ0</accession>
<dbReference type="AlphaFoldDB" id="A0A8T0PSZ0"/>
<evidence type="ECO:0008006" key="4">
    <source>
        <dbReference type="Google" id="ProtNLM"/>
    </source>
</evidence>
<gene>
    <name evidence="2" type="ORF">PVAP13_8KG334708</name>
</gene>
<protein>
    <recommendedName>
        <fullName evidence="4">Secreted protein</fullName>
    </recommendedName>
</protein>
<dbReference type="Proteomes" id="UP000823388">
    <property type="component" value="Chromosome 8K"/>
</dbReference>
<evidence type="ECO:0000313" key="3">
    <source>
        <dbReference type="Proteomes" id="UP000823388"/>
    </source>
</evidence>
<organism evidence="2 3">
    <name type="scientific">Panicum virgatum</name>
    <name type="common">Blackwell switchgrass</name>
    <dbReference type="NCBI Taxonomy" id="38727"/>
    <lineage>
        <taxon>Eukaryota</taxon>
        <taxon>Viridiplantae</taxon>
        <taxon>Streptophyta</taxon>
        <taxon>Embryophyta</taxon>
        <taxon>Tracheophyta</taxon>
        <taxon>Spermatophyta</taxon>
        <taxon>Magnoliopsida</taxon>
        <taxon>Liliopsida</taxon>
        <taxon>Poales</taxon>
        <taxon>Poaceae</taxon>
        <taxon>PACMAD clade</taxon>
        <taxon>Panicoideae</taxon>
        <taxon>Panicodae</taxon>
        <taxon>Paniceae</taxon>
        <taxon>Panicinae</taxon>
        <taxon>Panicum</taxon>
        <taxon>Panicum sect. Hiantes</taxon>
    </lineage>
</organism>
<dbReference type="EMBL" id="CM029051">
    <property type="protein sequence ID" value="KAG2564048.1"/>
    <property type="molecule type" value="Genomic_DNA"/>
</dbReference>
<keyword evidence="3" id="KW-1185">Reference proteome</keyword>
<feature type="signal peptide" evidence="1">
    <location>
        <begin position="1"/>
        <end position="20"/>
    </location>
</feature>
<evidence type="ECO:0000313" key="2">
    <source>
        <dbReference type="EMBL" id="KAG2564048.1"/>
    </source>
</evidence>
<name>A0A8T0PSZ0_PANVG</name>
<keyword evidence="1" id="KW-0732">Signal</keyword>
<sequence>MAHSCCCCWALWNIVGNAVAASIGRFPIHGASSGSWWCGRMRGRVGAPTSRSSGGWMRVQMRVGVWMRDWLEMVFDV</sequence>
<comment type="caution">
    <text evidence="2">The sequence shown here is derived from an EMBL/GenBank/DDBJ whole genome shotgun (WGS) entry which is preliminary data.</text>
</comment>
<proteinExistence type="predicted"/>
<reference evidence="2" key="1">
    <citation type="submission" date="2020-05" db="EMBL/GenBank/DDBJ databases">
        <title>WGS assembly of Panicum virgatum.</title>
        <authorList>
            <person name="Lovell J.T."/>
            <person name="Jenkins J."/>
            <person name="Shu S."/>
            <person name="Juenger T.E."/>
            <person name="Schmutz J."/>
        </authorList>
    </citation>
    <scope>NUCLEOTIDE SEQUENCE</scope>
    <source>
        <strain evidence="2">AP13</strain>
    </source>
</reference>
<feature type="chain" id="PRO_5035949245" description="Secreted protein" evidence="1">
    <location>
        <begin position="21"/>
        <end position="77"/>
    </location>
</feature>